<dbReference type="AlphaFoldDB" id="A0A835VWF2"/>
<evidence type="ECO:0000313" key="1">
    <source>
        <dbReference type="EMBL" id="KAG2431877.1"/>
    </source>
</evidence>
<keyword evidence="2" id="KW-1185">Reference proteome</keyword>
<proteinExistence type="predicted"/>
<sequence>MGLSPAQGNVSSSPAAAAADDWGVTFVCPPAAAGSNTSLLLHDSVVADLPLSPVGALVTFVNCSRVAIVDSAFERLSAAGAAASAHGAVMVVGSNITETLYLLGTNCSRVHGASGFACVLAASMITQQQDSAAVIIRDSRFINNSVSAALIRNRLRVECIEGTTTTSLASGGYGALLVYGVRRVTVHSSQFGFNRGACGGAVSLIGGGDASSLVSSGAALTLVAGGTLSLVNGDVSSLISGSGLSSLLSGGSGSAGGKMDMDVQGTSAFNNTANNGAVFFVGAQATLTATFTASTMVNNTAWPWGGVFYLAARATLALALHDGSQMNDNDARWGGVVYMAPGSTLSTWSLDSGSSVSRNRVYFNGAVIYMSAESALGTWSLDGGSSVNGNSAYSGSSVVNGNGAYGGSGLGGDGGVVRFG</sequence>
<reference evidence="1" key="1">
    <citation type="journal article" date="2020" name="bioRxiv">
        <title>Comparative genomics of Chlamydomonas.</title>
        <authorList>
            <person name="Craig R.J."/>
            <person name="Hasan A.R."/>
            <person name="Ness R.W."/>
            <person name="Keightley P.D."/>
        </authorList>
    </citation>
    <scope>NUCLEOTIDE SEQUENCE</scope>
    <source>
        <strain evidence="1">SAG 7.73</strain>
    </source>
</reference>
<comment type="caution">
    <text evidence="1">The sequence shown here is derived from an EMBL/GenBank/DDBJ whole genome shotgun (WGS) entry which is preliminary data.</text>
</comment>
<name>A0A835VWF2_CHLIN</name>
<organism evidence="1 2">
    <name type="scientific">Chlamydomonas incerta</name>
    <dbReference type="NCBI Taxonomy" id="51695"/>
    <lineage>
        <taxon>Eukaryota</taxon>
        <taxon>Viridiplantae</taxon>
        <taxon>Chlorophyta</taxon>
        <taxon>core chlorophytes</taxon>
        <taxon>Chlorophyceae</taxon>
        <taxon>CS clade</taxon>
        <taxon>Chlamydomonadales</taxon>
        <taxon>Chlamydomonadaceae</taxon>
        <taxon>Chlamydomonas</taxon>
    </lineage>
</organism>
<dbReference type="EMBL" id="JAEHOC010000023">
    <property type="protein sequence ID" value="KAG2431877.1"/>
    <property type="molecule type" value="Genomic_DNA"/>
</dbReference>
<evidence type="ECO:0000313" key="2">
    <source>
        <dbReference type="Proteomes" id="UP000650467"/>
    </source>
</evidence>
<accession>A0A835VWF2</accession>
<protein>
    <submittedName>
        <fullName evidence="1">Uncharacterized protein</fullName>
    </submittedName>
</protein>
<gene>
    <name evidence="1" type="ORF">HXX76_009370</name>
</gene>
<dbReference type="Proteomes" id="UP000650467">
    <property type="component" value="Unassembled WGS sequence"/>
</dbReference>